<dbReference type="NCBIfam" id="NF002049">
    <property type="entry name" value="PRK00881.1"/>
    <property type="match status" value="1"/>
</dbReference>
<dbReference type="Proteomes" id="UP000215027">
    <property type="component" value="Chromosome II"/>
</dbReference>
<evidence type="ECO:0000256" key="11">
    <source>
        <dbReference type="SAM" id="MobiDB-lite"/>
    </source>
</evidence>
<dbReference type="PROSITE" id="PS51855">
    <property type="entry name" value="MGS"/>
    <property type="match status" value="1"/>
</dbReference>
<evidence type="ECO:0000256" key="2">
    <source>
        <dbReference type="ARBA" id="ARBA00004954"/>
    </source>
</evidence>
<keyword evidence="4 10" id="KW-0808">Transferase</keyword>
<evidence type="ECO:0000313" key="14">
    <source>
        <dbReference type="Proteomes" id="UP000215027"/>
    </source>
</evidence>
<dbReference type="EMBL" id="LN890656">
    <property type="protein sequence ID" value="CUS06112.1"/>
    <property type="molecule type" value="Genomic_DNA"/>
</dbReference>
<proteinExistence type="inferred from homology"/>
<dbReference type="OrthoDB" id="9802065at2"/>
<evidence type="ECO:0000256" key="5">
    <source>
        <dbReference type="ARBA" id="ARBA00022755"/>
    </source>
</evidence>
<accession>A0A160T7X4</accession>
<dbReference type="UniPathway" id="UPA00074">
    <property type="reaction ID" value="UER00133"/>
</dbReference>
<evidence type="ECO:0000313" key="13">
    <source>
        <dbReference type="EMBL" id="CUS06112.1"/>
    </source>
</evidence>
<feature type="compositionally biased region" description="Gly residues" evidence="11">
    <location>
        <begin position="199"/>
        <end position="213"/>
    </location>
</feature>
<dbReference type="SUPFAM" id="SSF53927">
    <property type="entry name" value="Cytidine deaminase-like"/>
    <property type="match status" value="1"/>
</dbReference>
<feature type="domain" description="MGS-like" evidence="12">
    <location>
        <begin position="1"/>
        <end position="144"/>
    </location>
</feature>
<dbReference type="PANTHER" id="PTHR11692">
    <property type="entry name" value="BIFUNCTIONAL PURINE BIOSYNTHESIS PROTEIN PURH"/>
    <property type="match status" value="1"/>
</dbReference>
<evidence type="ECO:0000256" key="3">
    <source>
        <dbReference type="ARBA" id="ARBA00007667"/>
    </source>
</evidence>
<sequence>MTQRAILSVSDKTGLITLGRGLAALGWELVGSGGTAAALRTAGLAVRDVAEVTGAPEMLGGRVKTLHPAIHGGILARDSAADAAELAAHHIAPFDLVVANLYPFAATVARPDVTADEAVEQIDIGGVALLRAAAKNFGRVLVLCDPADYADALAALRGGSTTEALRRAMSLKAFALTAAYDRAIVDFLSLSPRERLGEGSLGAGEQGGRGAGEQGSDPLPATRHSPPATRDDTEVFSEEIDLRLKKVQALRYGENPHQAAALYAAESEAGPLGGRLLRGKELSYNNLLDLDAAWRAAESLLRPAVVIVKHLSPCGLAIGATAAVAFPAALASDPVSAFGGVIAVNRPVDAAFVAEPALADLFVEAIVAPAFAPEALDWFAAHKKNCRLLALGESIGDPPALLEWRAIRGGLLAQTRDAGDPPDAGWRVVSRRAPTAEEESALRLAWIAAKHVKSNAIVLAQATATVGIGGGLPSRIDAVRLAAAKAGERARGAALASDAFFPFADGVEAAAEAGVTAVVEPGGSVRDEEVIAAADRLGLALVFTGARHFRH</sequence>
<dbReference type="Pfam" id="PF02142">
    <property type="entry name" value="MGS"/>
    <property type="match status" value="1"/>
</dbReference>
<dbReference type="RefSeq" id="WP_095045430.1">
    <property type="nucleotide sequence ID" value="NZ_LN890656.1"/>
</dbReference>
<evidence type="ECO:0000256" key="8">
    <source>
        <dbReference type="ARBA" id="ARBA00050488"/>
    </source>
</evidence>
<dbReference type="EC" id="2.1.2.3" evidence="10"/>
<dbReference type="PANTHER" id="PTHR11692:SF0">
    <property type="entry name" value="BIFUNCTIONAL PURINE BIOSYNTHESIS PROTEIN ATIC"/>
    <property type="match status" value="1"/>
</dbReference>
<keyword evidence="7 10" id="KW-0511">Multifunctional enzyme</keyword>
<dbReference type="InterPro" id="IPR016193">
    <property type="entry name" value="Cytidine_deaminase-like"/>
</dbReference>
<evidence type="ECO:0000256" key="9">
    <source>
        <dbReference type="ARBA" id="ARBA00050687"/>
    </source>
</evidence>
<dbReference type="Gene3D" id="3.40.50.1380">
    <property type="entry name" value="Methylglyoxal synthase-like domain"/>
    <property type="match status" value="1"/>
</dbReference>
<keyword evidence="5 10" id="KW-0658">Purine biosynthesis</keyword>
<organism evidence="13 14">
    <name type="scientific">Candidatus Promineifilum breve</name>
    <dbReference type="NCBI Taxonomy" id="1806508"/>
    <lineage>
        <taxon>Bacteria</taxon>
        <taxon>Bacillati</taxon>
        <taxon>Chloroflexota</taxon>
        <taxon>Ardenticatenia</taxon>
        <taxon>Candidatus Promineifilales</taxon>
        <taxon>Candidatus Promineifilaceae</taxon>
        <taxon>Candidatus Promineifilum</taxon>
    </lineage>
</organism>
<dbReference type="SUPFAM" id="SSF52335">
    <property type="entry name" value="Methylglyoxal synthase-like"/>
    <property type="match status" value="1"/>
</dbReference>
<dbReference type="PIRSF" id="PIRSF000414">
    <property type="entry name" value="AICARFT_IMPCHas"/>
    <property type="match status" value="1"/>
</dbReference>
<dbReference type="EC" id="3.5.4.10" evidence="10"/>
<keyword evidence="14" id="KW-1185">Reference proteome</keyword>
<comment type="catalytic activity">
    <reaction evidence="9 10">
        <text>IMP + H2O = 5-formamido-1-(5-phospho-D-ribosyl)imidazole-4-carboxamide</text>
        <dbReference type="Rhea" id="RHEA:18445"/>
        <dbReference type="ChEBI" id="CHEBI:15377"/>
        <dbReference type="ChEBI" id="CHEBI:58053"/>
        <dbReference type="ChEBI" id="CHEBI:58467"/>
        <dbReference type="EC" id="3.5.4.10"/>
    </reaction>
</comment>
<reference evidence="13" key="1">
    <citation type="submission" date="2016-01" db="EMBL/GenBank/DDBJ databases">
        <authorList>
            <person name="Mcilroy J.S."/>
            <person name="Karst M S."/>
            <person name="Albertsen M."/>
        </authorList>
    </citation>
    <scope>NUCLEOTIDE SEQUENCE</scope>
    <source>
        <strain evidence="13">Cfx-K</strain>
    </source>
</reference>
<dbReference type="Pfam" id="PF01808">
    <property type="entry name" value="AICARFT_IMPCHas"/>
    <property type="match status" value="1"/>
</dbReference>
<dbReference type="AlphaFoldDB" id="A0A160T7X4"/>
<dbReference type="HAMAP" id="MF_00139">
    <property type="entry name" value="PurH"/>
    <property type="match status" value="1"/>
</dbReference>
<evidence type="ECO:0000259" key="12">
    <source>
        <dbReference type="PROSITE" id="PS51855"/>
    </source>
</evidence>
<dbReference type="FunFam" id="3.40.50.1380:FF:000001">
    <property type="entry name" value="Bifunctional purine biosynthesis protein PurH"/>
    <property type="match status" value="1"/>
</dbReference>
<evidence type="ECO:0000256" key="10">
    <source>
        <dbReference type="HAMAP-Rule" id="MF_00139"/>
    </source>
</evidence>
<dbReference type="SMART" id="SM00798">
    <property type="entry name" value="AICARFT_IMPCHas"/>
    <property type="match status" value="1"/>
</dbReference>
<dbReference type="GO" id="GO:0004643">
    <property type="term" value="F:phosphoribosylaminoimidazolecarboxamide formyltransferase activity"/>
    <property type="evidence" value="ECO:0007669"/>
    <property type="project" value="UniProtKB-UniRule"/>
</dbReference>
<comment type="pathway">
    <text evidence="2 10">Purine metabolism; IMP biosynthesis via de novo pathway; 5-formamido-1-(5-phospho-D-ribosyl)imidazole-4-carboxamide from 5-amino-1-(5-phospho-D-ribosyl)imidazole-4-carboxamide (10-formyl THF route): step 1/1.</text>
</comment>
<keyword evidence="6 10" id="KW-0378">Hydrolase</keyword>
<comment type="domain">
    <text evidence="10">The IMP cyclohydrolase activity resides in the N-terminal region.</text>
</comment>
<name>A0A160T7X4_9CHLR</name>
<dbReference type="GO" id="GO:0006189">
    <property type="term" value="P:'de novo' IMP biosynthetic process"/>
    <property type="evidence" value="ECO:0007669"/>
    <property type="project" value="UniProtKB-UniRule"/>
</dbReference>
<gene>
    <name evidence="10 13" type="primary">purH</name>
    <name evidence="13" type="ORF">CFX0092_B0578</name>
</gene>
<evidence type="ECO:0000256" key="6">
    <source>
        <dbReference type="ARBA" id="ARBA00022801"/>
    </source>
</evidence>
<dbReference type="GO" id="GO:0005829">
    <property type="term" value="C:cytosol"/>
    <property type="evidence" value="ECO:0007669"/>
    <property type="project" value="TreeGrafter"/>
</dbReference>
<dbReference type="InterPro" id="IPR011607">
    <property type="entry name" value="MGS-like_dom"/>
</dbReference>
<dbReference type="Gene3D" id="3.40.140.20">
    <property type="match status" value="2"/>
</dbReference>
<feature type="region of interest" description="Disordered" evidence="11">
    <location>
        <begin position="198"/>
        <end position="233"/>
    </location>
</feature>
<comment type="catalytic activity">
    <reaction evidence="8 10">
        <text>(6R)-10-formyltetrahydrofolate + 5-amino-1-(5-phospho-beta-D-ribosyl)imidazole-4-carboxamide = 5-formamido-1-(5-phospho-D-ribosyl)imidazole-4-carboxamide + (6S)-5,6,7,8-tetrahydrofolate</text>
        <dbReference type="Rhea" id="RHEA:22192"/>
        <dbReference type="ChEBI" id="CHEBI:57453"/>
        <dbReference type="ChEBI" id="CHEBI:58467"/>
        <dbReference type="ChEBI" id="CHEBI:58475"/>
        <dbReference type="ChEBI" id="CHEBI:195366"/>
        <dbReference type="EC" id="2.1.2.3"/>
    </reaction>
</comment>
<dbReference type="InterPro" id="IPR002695">
    <property type="entry name" value="PurH-like"/>
</dbReference>
<comment type="pathway">
    <text evidence="1 10">Purine metabolism; IMP biosynthesis via de novo pathway; IMP from 5-formamido-1-(5-phospho-D-ribosyl)imidazole-4-carboxamide: step 1/1.</text>
</comment>
<dbReference type="GO" id="GO:0003937">
    <property type="term" value="F:IMP cyclohydrolase activity"/>
    <property type="evidence" value="ECO:0007669"/>
    <property type="project" value="UniProtKB-UniRule"/>
</dbReference>
<dbReference type="FunFam" id="3.40.140.20:FF:000001">
    <property type="entry name" value="Bifunctional purine biosynthesis protein PurH"/>
    <property type="match status" value="1"/>
</dbReference>
<dbReference type="NCBIfam" id="TIGR00355">
    <property type="entry name" value="purH"/>
    <property type="match status" value="1"/>
</dbReference>
<dbReference type="InterPro" id="IPR024051">
    <property type="entry name" value="AICAR_Tfase_dup_dom_sf"/>
</dbReference>
<evidence type="ECO:0000256" key="4">
    <source>
        <dbReference type="ARBA" id="ARBA00022679"/>
    </source>
</evidence>
<comment type="similarity">
    <text evidence="3 10">Belongs to the PurH family.</text>
</comment>
<evidence type="ECO:0000256" key="1">
    <source>
        <dbReference type="ARBA" id="ARBA00004844"/>
    </source>
</evidence>
<dbReference type="SMART" id="SM00851">
    <property type="entry name" value="MGS"/>
    <property type="match status" value="1"/>
</dbReference>
<protein>
    <recommendedName>
        <fullName evidence="10">Bifunctional purine biosynthesis protein PurH</fullName>
    </recommendedName>
    <domain>
        <recommendedName>
            <fullName evidence="10">Phosphoribosylaminoimidazolecarboxamide formyltransferase</fullName>
            <ecNumber evidence="10">2.1.2.3</ecNumber>
        </recommendedName>
        <alternativeName>
            <fullName evidence="10">AICAR transformylase</fullName>
        </alternativeName>
    </domain>
    <domain>
        <recommendedName>
            <fullName evidence="10">IMP cyclohydrolase</fullName>
            <ecNumber evidence="10">3.5.4.10</ecNumber>
        </recommendedName>
        <alternativeName>
            <fullName evidence="10">ATIC</fullName>
        </alternativeName>
        <alternativeName>
            <fullName evidence="10">IMP synthase</fullName>
        </alternativeName>
        <alternativeName>
            <fullName evidence="10">Inosinicase</fullName>
        </alternativeName>
    </domain>
</protein>
<dbReference type="KEGG" id="pbf:CFX0092_B0578"/>
<evidence type="ECO:0000256" key="7">
    <source>
        <dbReference type="ARBA" id="ARBA00023268"/>
    </source>
</evidence>
<dbReference type="CDD" id="cd01421">
    <property type="entry name" value="IMPCH"/>
    <property type="match status" value="1"/>
</dbReference>
<dbReference type="InterPro" id="IPR036914">
    <property type="entry name" value="MGS-like_dom_sf"/>
</dbReference>